<reference evidence="1 2" key="1">
    <citation type="journal article" date="2017" name="Int. J. Parasitol.">
        <title>The genome of the protozoan parasite Cystoisospora suis and a reverse vaccinology approach to identify vaccine candidates.</title>
        <authorList>
            <person name="Palmieri N."/>
            <person name="Shrestha A."/>
            <person name="Ruttkowski B."/>
            <person name="Beck T."/>
            <person name="Vogl C."/>
            <person name="Tomley F."/>
            <person name="Blake D.P."/>
            <person name="Joachim A."/>
        </authorList>
    </citation>
    <scope>NUCLEOTIDE SEQUENCE [LARGE SCALE GENOMIC DNA]</scope>
    <source>
        <strain evidence="1 2">Wien I</strain>
    </source>
</reference>
<dbReference type="RefSeq" id="XP_067916919.1">
    <property type="nucleotide sequence ID" value="XM_068071103.1"/>
</dbReference>
<name>A0A2C6KFD4_9APIC</name>
<comment type="caution">
    <text evidence="1">The sequence shown here is derived from an EMBL/GenBank/DDBJ whole genome shotgun (WGS) entry which is preliminary data.</text>
</comment>
<protein>
    <submittedName>
        <fullName evidence="1">Uncharacterized protein</fullName>
    </submittedName>
</protein>
<evidence type="ECO:0000313" key="2">
    <source>
        <dbReference type="Proteomes" id="UP000221165"/>
    </source>
</evidence>
<dbReference type="VEuPathDB" id="ToxoDB:CSUI_011002"/>
<sequence length="88" mass="10337">MTDYWERILMSPLHHRFSVLGIVCVTVCIPFFSESSHTRGLMYIPRTIFFLRRVETARSCCFTWKSPGPWATFEDPHRTPWQSSIARG</sequence>
<dbReference type="AlphaFoldDB" id="A0A2C6KFD4"/>
<organism evidence="1 2">
    <name type="scientific">Cystoisospora suis</name>
    <dbReference type="NCBI Taxonomy" id="483139"/>
    <lineage>
        <taxon>Eukaryota</taxon>
        <taxon>Sar</taxon>
        <taxon>Alveolata</taxon>
        <taxon>Apicomplexa</taxon>
        <taxon>Conoidasida</taxon>
        <taxon>Coccidia</taxon>
        <taxon>Eucoccidiorida</taxon>
        <taxon>Eimeriorina</taxon>
        <taxon>Sarcocystidae</taxon>
        <taxon>Cystoisospora</taxon>
    </lineage>
</organism>
<dbReference type="EMBL" id="MIGC01009204">
    <property type="protein sequence ID" value="PHJ15185.1"/>
    <property type="molecule type" value="Genomic_DNA"/>
</dbReference>
<keyword evidence="2" id="KW-1185">Reference proteome</keyword>
<dbReference type="Proteomes" id="UP000221165">
    <property type="component" value="Unassembled WGS sequence"/>
</dbReference>
<accession>A0A2C6KFD4</accession>
<gene>
    <name evidence="1" type="ORF">CSUI_011002</name>
</gene>
<dbReference type="GeneID" id="94434314"/>
<proteinExistence type="predicted"/>
<evidence type="ECO:0000313" key="1">
    <source>
        <dbReference type="EMBL" id="PHJ15185.1"/>
    </source>
</evidence>